<comment type="caution">
    <text evidence="1">The sequence shown here is derived from an EMBL/GenBank/DDBJ whole genome shotgun (WGS) entry which is preliminary data.</text>
</comment>
<accession>A0A081RMV0</accession>
<protein>
    <submittedName>
        <fullName evidence="1">Uncharacterized protein</fullName>
    </submittedName>
</protein>
<dbReference type="Proteomes" id="UP000028059">
    <property type="component" value="Unassembled WGS sequence"/>
</dbReference>
<gene>
    <name evidence="1" type="ORF">AAA799N04_01015</name>
</gene>
<name>A0A081RMV0_9ARCH</name>
<organism evidence="1 2">
    <name type="scientific">Marine Group I thaumarchaeote SCGC AAA799-N04</name>
    <dbReference type="NCBI Taxonomy" id="1502293"/>
    <lineage>
        <taxon>Archaea</taxon>
        <taxon>Nitrososphaerota</taxon>
        <taxon>Marine Group I</taxon>
    </lineage>
</organism>
<reference evidence="1 2" key="1">
    <citation type="submission" date="2014-06" db="EMBL/GenBank/DDBJ databases">
        <authorList>
            <person name="Ngugi D.K."/>
            <person name="Blom J."/>
            <person name="Alam I."/>
            <person name="Rashid M."/>
            <person name="Ba Alawi W."/>
            <person name="Zhang G."/>
            <person name="Hikmawan T."/>
            <person name="Guan Y."/>
            <person name="Antunes A."/>
            <person name="Siam R."/>
            <person name="ElDorry H."/>
            <person name="Bajic V."/>
            <person name="Stingl U."/>
        </authorList>
    </citation>
    <scope>NUCLEOTIDE SEQUENCE [LARGE SCALE GENOMIC DNA]</scope>
    <source>
        <strain evidence="1">SCGC AAA799-N04</strain>
    </source>
</reference>
<evidence type="ECO:0000313" key="1">
    <source>
        <dbReference type="EMBL" id="KEQ56523.1"/>
    </source>
</evidence>
<evidence type="ECO:0000313" key="2">
    <source>
        <dbReference type="Proteomes" id="UP000028059"/>
    </source>
</evidence>
<sequence>MENFFEPEKSYLSCEKNVKKYLESISDSQLKNFFDNLEYTPFPILLMKEYKKRFRTTNS</sequence>
<proteinExistence type="predicted"/>
<dbReference type="AlphaFoldDB" id="A0A081RMV0"/>
<keyword evidence="2" id="KW-1185">Reference proteome</keyword>
<dbReference type="EMBL" id="JOKN01000016">
    <property type="protein sequence ID" value="KEQ56523.1"/>
    <property type="molecule type" value="Genomic_DNA"/>
</dbReference>